<proteinExistence type="predicted"/>
<feature type="compositionally biased region" description="Polar residues" evidence="1">
    <location>
        <begin position="207"/>
        <end position="217"/>
    </location>
</feature>
<dbReference type="EMBL" id="ML976704">
    <property type="protein sequence ID" value="KAF1969983.1"/>
    <property type="molecule type" value="Genomic_DNA"/>
</dbReference>
<evidence type="ECO:0000256" key="1">
    <source>
        <dbReference type="SAM" id="MobiDB-lite"/>
    </source>
</evidence>
<feature type="region of interest" description="Disordered" evidence="1">
    <location>
        <begin position="194"/>
        <end position="217"/>
    </location>
</feature>
<dbReference type="Proteomes" id="UP000800036">
    <property type="component" value="Unassembled WGS sequence"/>
</dbReference>
<reference evidence="2" key="1">
    <citation type="journal article" date="2020" name="Stud. Mycol.">
        <title>101 Dothideomycetes genomes: a test case for predicting lifestyles and emergence of pathogens.</title>
        <authorList>
            <person name="Haridas S."/>
            <person name="Albert R."/>
            <person name="Binder M."/>
            <person name="Bloem J."/>
            <person name="Labutti K."/>
            <person name="Salamov A."/>
            <person name="Andreopoulos B."/>
            <person name="Baker S."/>
            <person name="Barry K."/>
            <person name="Bills G."/>
            <person name="Bluhm B."/>
            <person name="Cannon C."/>
            <person name="Castanera R."/>
            <person name="Culley D."/>
            <person name="Daum C."/>
            <person name="Ezra D."/>
            <person name="Gonzalez J."/>
            <person name="Henrissat B."/>
            <person name="Kuo A."/>
            <person name="Liang C."/>
            <person name="Lipzen A."/>
            <person name="Lutzoni F."/>
            <person name="Magnuson J."/>
            <person name="Mondo S."/>
            <person name="Nolan M."/>
            <person name="Ohm R."/>
            <person name="Pangilinan J."/>
            <person name="Park H.-J."/>
            <person name="Ramirez L."/>
            <person name="Alfaro M."/>
            <person name="Sun H."/>
            <person name="Tritt A."/>
            <person name="Yoshinaga Y."/>
            <person name="Zwiers L.-H."/>
            <person name="Turgeon B."/>
            <person name="Goodwin S."/>
            <person name="Spatafora J."/>
            <person name="Crous P."/>
            <person name="Grigoriev I."/>
        </authorList>
    </citation>
    <scope>NUCLEOTIDE SEQUENCE</scope>
    <source>
        <strain evidence="2">CBS 107.79</strain>
    </source>
</reference>
<evidence type="ECO:0000313" key="2">
    <source>
        <dbReference type="EMBL" id="KAF1969983.1"/>
    </source>
</evidence>
<accession>A0A6A5UXU5</accession>
<evidence type="ECO:0000313" key="3">
    <source>
        <dbReference type="Proteomes" id="UP000800036"/>
    </source>
</evidence>
<protein>
    <submittedName>
        <fullName evidence="2">Uncharacterized protein</fullName>
    </submittedName>
</protein>
<name>A0A6A5UXU5_9PLEO</name>
<organism evidence="2 3">
    <name type="scientific">Bimuria novae-zelandiae CBS 107.79</name>
    <dbReference type="NCBI Taxonomy" id="1447943"/>
    <lineage>
        <taxon>Eukaryota</taxon>
        <taxon>Fungi</taxon>
        <taxon>Dikarya</taxon>
        <taxon>Ascomycota</taxon>
        <taxon>Pezizomycotina</taxon>
        <taxon>Dothideomycetes</taxon>
        <taxon>Pleosporomycetidae</taxon>
        <taxon>Pleosporales</taxon>
        <taxon>Massarineae</taxon>
        <taxon>Didymosphaeriaceae</taxon>
        <taxon>Bimuria</taxon>
    </lineage>
</organism>
<keyword evidence="3" id="KW-1185">Reference proteome</keyword>
<sequence>MLRLTPVPVLDEPLYLPDLDAWADLGFLKAFAVFKSKIAELGKIEKEWDIPIMSSGESYGHDPGAQESRLLGWFKPDRRKRKTDKLYAYMGKRNDVNLSRENNNDDGSVKYKRVMVNALLDKPLRLLPFWQNLSTQDWNTEYTRLIFSALHYLYLYLSHGLVQEFGRSDNENSLVDAVVTPSMPSSVLRAAKAPASARKVEAPTEDIPQSSLSAQDPPTSLDHLHYWFRMTTSIRAGTEWDHQPRR</sequence>
<gene>
    <name evidence="2" type="ORF">BU23DRAFT_650747</name>
</gene>
<dbReference type="AlphaFoldDB" id="A0A6A5UXU5"/>